<evidence type="ECO:0000313" key="2">
    <source>
        <dbReference type="Proteomes" id="UP000887574"/>
    </source>
</evidence>
<evidence type="ECO:0000313" key="3">
    <source>
        <dbReference type="WBParaSite" id="jg24707"/>
    </source>
</evidence>
<feature type="compositionally biased region" description="Low complexity" evidence="1">
    <location>
        <begin position="203"/>
        <end position="224"/>
    </location>
</feature>
<reference evidence="3" key="1">
    <citation type="submission" date="2022-11" db="UniProtKB">
        <authorList>
            <consortium name="WormBaseParasite"/>
        </authorList>
    </citation>
    <scope>IDENTIFICATION</scope>
</reference>
<evidence type="ECO:0000256" key="1">
    <source>
        <dbReference type="SAM" id="MobiDB-lite"/>
    </source>
</evidence>
<dbReference type="Proteomes" id="UP000887574">
    <property type="component" value="Unplaced"/>
</dbReference>
<keyword evidence="2" id="KW-1185">Reference proteome</keyword>
<organism evidence="2 3">
    <name type="scientific">Ditylenchus dipsaci</name>
    <dbReference type="NCBI Taxonomy" id="166011"/>
    <lineage>
        <taxon>Eukaryota</taxon>
        <taxon>Metazoa</taxon>
        <taxon>Ecdysozoa</taxon>
        <taxon>Nematoda</taxon>
        <taxon>Chromadorea</taxon>
        <taxon>Rhabditida</taxon>
        <taxon>Tylenchina</taxon>
        <taxon>Tylenchomorpha</taxon>
        <taxon>Sphaerularioidea</taxon>
        <taxon>Anguinidae</taxon>
        <taxon>Anguininae</taxon>
        <taxon>Ditylenchus</taxon>
    </lineage>
</organism>
<dbReference type="AlphaFoldDB" id="A0A915DZW8"/>
<protein>
    <submittedName>
        <fullName evidence="3">Uncharacterized protein</fullName>
    </submittedName>
</protein>
<proteinExistence type="predicted"/>
<name>A0A915DZW8_9BILA</name>
<dbReference type="WBParaSite" id="jg24707">
    <property type="protein sequence ID" value="jg24707"/>
    <property type="gene ID" value="jg24707"/>
</dbReference>
<sequence>MTASSSLIYSNHVASQPSTTSFYPSLAESECSDDESCSRLPKVSALTDEEDDNGSPPSLHLNNLLLLTSRASQQKRRPTSIPSNRFPVIEEDLHSLSRQITTVEECHWRELPANKPQPKTIHISPKKNSTPKIIAPKNLDGACDCTSLAWATLRNRPSTASSSRKLRTKKRLSLGADDDSYRPRTSTNLLLPASPGESTSTDSGIALSVSSSGSSRSDSTSSSGLMTRLGEEGLPPPPSSGATKEGGGE</sequence>
<feature type="region of interest" description="Disordered" evidence="1">
    <location>
        <begin position="156"/>
        <end position="249"/>
    </location>
</feature>
<feature type="region of interest" description="Disordered" evidence="1">
    <location>
        <begin position="15"/>
        <end position="60"/>
    </location>
</feature>
<accession>A0A915DZW8</accession>